<dbReference type="OMA" id="TNCTQNQ"/>
<accession>A0A8S1NYI0</accession>
<evidence type="ECO:0000313" key="1">
    <source>
        <dbReference type="EMBL" id="CAD8095541.1"/>
    </source>
</evidence>
<name>A0A8S1NYI0_PARPR</name>
<gene>
    <name evidence="1" type="ORF">PPRIM_AZ9-3.1.T0990017</name>
</gene>
<dbReference type="EMBL" id="CAJJDM010000102">
    <property type="protein sequence ID" value="CAD8095541.1"/>
    <property type="molecule type" value="Genomic_DNA"/>
</dbReference>
<reference evidence="1" key="1">
    <citation type="submission" date="2021-01" db="EMBL/GenBank/DDBJ databases">
        <authorList>
            <consortium name="Genoscope - CEA"/>
            <person name="William W."/>
        </authorList>
    </citation>
    <scope>NUCLEOTIDE SEQUENCE</scope>
</reference>
<organism evidence="1 2">
    <name type="scientific">Paramecium primaurelia</name>
    <dbReference type="NCBI Taxonomy" id="5886"/>
    <lineage>
        <taxon>Eukaryota</taxon>
        <taxon>Sar</taxon>
        <taxon>Alveolata</taxon>
        <taxon>Ciliophora</taxon>
        <taxon>Intramacronucleata</taxon>
        <taxon>Oligohymenophorea</taxon>
        <taxon>Peniculida</taxon>
        <taxon>Parameciidae</taxon>
        <taxon>Paramecium</taxon>
    </lineage>
</organism>
<comment type="caution">
    <text evidence="1">The sequence shown here is derived from an EMBL/GenBank/DDBJ whole genome shotgun (WGS) entry which is preliminary data.</text>
</comment>
<sequence length="196" mass="23554">MNFFRCNCTNIEQGLDIPNSNLYIEQIILHSMNQDKVISLTMDLNVILEGFKLNRKKDCLYLQDLKDFKEDLHYTLTKLNQQFQIPLNNQDDSSQQFYLNLNLYVYEGCYKLLYLQQKDSYFHKDDYLYGEWEIMGSTQEIQIEYIEDKTNQEQNNHLLRDLTNCTQNQQAEHLIEDENPKIKYSISKTPKLKRKR</sequence>
<protein>
    <submittedName>
        <fullName evidence="1">Uncharacterized protein</fullName>
    </submittedName>
</protein>
<dbReference type="Proteomes" id="UP000688137">
    <property type="component" value="Unassembled WGS sequence"/>
</dbReference>
<evidence type="ECO:0000313" key="2">
    <source>
        <dbReference type="Proteomes" id="UP000688137"/>
    </source>
</evidence>
<dbReference type="AlphaFoldDB" id="A0A8S1NYI0"/>
<keyword evidence="2" id="KW-1185">Reference proteome</keyword>
<proteinExistence type="predicted"/>